<feature type="compositionally biased region" description="Low complexity" evidence="2">
    <location>
        <begin position="211"/>
        <end position="233"/>
    </location>
</feature>
<evidence type="ECO:0000256" key="1">
    <source>
        <dbReference type="SAM" id="Coils"/>
    </source>
</evidence>
<keyword evidence="3" id="KW-1133">Transmembrane helix</keyword>
<keyword evidence="3" id="KW-0472">Membrane</keyword>
<proteinExistence type="predicted"/>
<evidence type="ECO:0000256" key="3">
    <source>
        <dbReference type="SAM" id="Phobius"/>
    </source>
</evidence>
<protein>
    <submittedName>
        <fullName evidence="4">Uncharacterized protein</fullName>
    </submittedName>
</protein>
<evidence type="ECO:0000256" key="2">
    <source>
        <dbReference type="SAM" id="MobiDB-lite"/>
    </source>
</evidence>
<organism evidence="4">
    <name type="scientific">Eutreptiella gymnastica</name>
    <dbReference type="NCBI Taxonomy" id="73025"/>
    <lineage>
        <taxon>Eukaryota</taxon>
        <taxon>Discoba</taxon>
        <taxon>Euglenozoa</taxon>
        <taxon>Euglenida</taxon>
        <taxon>Spirocuta</taxon>
        <taxon>Euglenophyceae</taxon>
        <taxon>Eutreptiales</taxon>
        <taxon>Eutreptiaceae</taxon>
        <taxon>Eutreptiella</taxon>
    </lineage>
</organism>
<evidence type="ECO:0000313" key="4">
    <source>
        <dbReference type="EMBL" id="CAE0842495.1"/>
    </source>
</evidence>
<keyword evidence="3" id="KW-0812">Transmembrane</keyword>
<feature type="region of interest" description="Disordered" evidence="2">
    <location>
        <begin position="200"/>
        <end position="239"/>
    </location>
</feature>
<dbReference type="AlphaFoldDB" id="A0A7S4LPL5"/>
<feature type="coiled-coil region" evidence="1">
    <location>
        <begin position="300"/>
        <end position="334"/>
    </location>
</feature>
<reference evidence="4" key="1">
    <citation type="submission" date="2021-01" db="EMBL/GenBank/DDBJ databases">
        <authorList>
            <person name="Corre E."/>
            <person name="Pelletier E."/>
            <person name="Niang G."/>
            <person name="Scheremetjew M."/>
            <person name="Finn R."/>
            <person name="Kale V."/>
            <person name="Holt S."/>
            <person name="Cochrane G."/>
            <person name="Meng A."/>
            <person name="Brown T."/>
            <person name="Cohen L."/>
        </authorList>
    </citation>
    <scope>NUCLEOTIDE SEQUENCE</scope>
    <source>
        <strain evidence="4">CCMP1594</strain>
    </source>
</reference>
<accession>A0A7S4LPL5</accession>
<feature type="transmembrane region" description="Helical" evidence="3">
    <location>
        <begin position="22"/>
        <end position="45"/>
    </location>
</feature>
<gene>
    <name evidence="4" type="ORF">EGYM00163_LOCUS51968</name>
</gene>
<dbReference type="EMBL" id="HBJA01151909">
    <property type="protein sequence ID" value="CAE0842495.1"/>
    <property type="molecule type" value="Transcribed_RNA"/>
</dbReference>
<feature type="transmembrane region" description="Helical" evidence="3">
    <location>
        <begin position="121"/>
        <end position="145"/>
    </location>
</feature>
<sequence>MYSSGNSLLYQAQREPESSKSIFLKAMALGAGLALCVVVLTGASFSSTPSSELSISRPVTIKPQSQVAAMPLENTNSAVLKTSEVEEASAVDAPSFPVSELKADTVSVDSLEETLQETGDVLSQIGVAAMPLVAGIGALVTGLVLNKAVKRYFSEDSDVERPMEMGADFEEQPFSRRGVLQVLSALPLVAATPAMAAKSGGRMGGSNFRSAPRGGAPRGGPMPRGGPVPRGGPAFQGGPNVTMNFGAPRVYGSPFGYGYGAAPYAYSYGFSSGELMALNALQLAEMYAREQRRQAYFRQQLETQRQLGRDQAEIQQLQQQLREQEDRMRDLEYALKDRGATVP</sequence>
<name>A0A7S4LPL5_9EUGL</name>
<keyword evidence="1" id="KW-0175">Coiled coil</keyword>